<organism evidence="1 3">
    <name type="scientific">Deinococcus multiflagellatus</name>
    <dbReference type="NCBI Taxonomy" id="1656887"/>
    <lineage>
        <taxon>Bacteria</taxon>
        <taxon>Thermotogati</taxon>
        <taxon>Deinococcota</taxon>
        <taxon>Deinococci</taxon>
        <taxon>Deinococcales</taxon>
        <taxon>Deinococcaceae</taxon>
        <taxon>Deinococcus</taxon>
    </lineage>
</organism>
<dbReference type="RefSeq" id="WP_224609803.1">
    <property type="nucleotide sequence ID" value="NZ_JAIQXV010000012.1"/>
</dbReference>
<evidence type="ECO:0000313" key="1">
    <source>
        <dbReference type="EMBL" id="MFC6663639.1"/>
    </source>
</evidence>
<sequence length="140" mass="14864">MTMLHASSAPLPAPQQLRNGTPHEVVIYAGTAVEQVLAPSGFVFGSQDDYGLVAELMTPDGPVPITGIIRRTLLFGRPGPRVRIAEPLPVPGEEPGVLWVVSAHTAAAAPERRDFLTPGQPVYGPTGRQLGCQGLRNPRI</sequence>
<name>A0ABW1ZRP1_9DEIO</name>
<dbReference type="Proteomes" id="UP001596317">
    <property type="component" value="Unassembled WGS sequence"/>
</dbReference>
<keyword evidence="3" id="KW-1185">Reference proteome</keyword>
<reference evidence="1" key="3">
    <citation type="submission" date="2024-09" db="EMBL/GenBank/DDBJ databases">
        <authorList>
            <person name="Sun Q."/>
            <person name="Mori K."/>
        </authorList>
    </citation>
    <scope>NUCLEOTIDE SEQUENCE</scope>
    <source>
        <strain evidence="1">NBRC 112888</strain>
    </source>
</reference>
<dbReference type="EMBL" id="JBHSWB010000004">
    <property type="protein sequence ID" value="MFC6663639.1"/>
    <property type="molecule type" value="Genomic_DNA"/>
</dbReference>
<gene>
    <name evidence="1" type="ORF">ACFP90_26870</name>
    <name evidence="2" type="ORF">ACFP90_28235</name>
</gene>
<dbReference type="EMBL" id="JBHSWB010000004">
    <property type="protein sequence ID" value="MFC6663886.1"/>
    <property type="molecule type" value="Genomic_DNA"/>
</dbReference>
<accession>A0ABW1ZRP1</accession>
<reference evidence="1" key="1">
    <citation type="journal article" date="2014" name="Int. J. Syst. Evol. Microbiol.">
        <title>Complete genome of a new Firmicutes species belonging to the dominant human colonic microbiota ('Ruminococcus bicirculans') reveals two chromosomes and a selective capacity to utilize plant glucans.</title>
        <authorList>
            <consortium name="NISC Comparative Sequencing Program"/>
            <person name="Wegmann U."/>
            <person name="Louis P."/>
            <person name="Goesmann A."/>
            <person name="Henrissat B."/>
            <person name="Duncan S.H."/>
            <person name="Flint H.J."/>
        </authorList>
    </citation>
    <scope>NUCLEOTIDE SEQUENCE</scope>
    <source>
        <strain evidence="1">NBRC 112888</strain>
    </source>
</reference>
<evidence type="ECO:0000313" key="3">
    <source>
        <dbReference type="Proteomes" id="UP001596317"/>
    </source>
</evidence>
<proteinExistence type="predicted"/>
<protein>
    <submittedName>
        <fullName evidence="1">Uncharacterized protein</fullName>
    </submittedName>
</protein>
<comment type="caution">
    <text evidence="1">The sequence shown here is derived from an EMBL/GenBank/DDBJ whole genome shotgun (WGS) entry which is preliminary data.</text>
</comment>
<reference evidence="3" key="2">
    <citation type="journal article" date="2019" name="Int. J. Syst. Evol. Microbiol.">
        <title>The Global Catalogue of Microorganisms (GCM) 10K type strain sequencing project: providing services to taxonomists for standard genome sequencing and annotation.</title>
        <authorList>
            <consortium name="The Broad Institute Genomics Platform"/>
            <consortium name="The Broad Institute Genome Sequencing Center for Infectious Disease"/>
            <person name="Wu L."/>
            <person name="Ma J."/>
        </authorList>
    </citation>
    <scope>NUCLEOTIDE SEQUENCE [LARGE SCALE GENOMIC DNA]</scope>
    <source>
        <strain evidence="3">CCUG 63830</strain>
    </source>
</reference>
<evidence type="ECO:0000313" key="2">
    <source>
        <dbReference type="EMBL" id="MFC6663886.1"/>
    </source>
</evidence>